<evidence type="ECO:0000256" key="1">
    <source>
        <dbReference type="ARBA" id="ARBA00004496"/>
    </source>
</evidence>
<dbReference type="InterPro" id="IPR004365">
    <property type="entry name" value="NA-bd_OB_tRNA"/>
</dbReference>
<dbReference type="GO" id="GO:0006430">
    <property type="term" value="P:lysyl-tRNA aminoacylation"/>
    <property type="evidence" value="ECO:0007669"/>
    <property type="project" value="UniProtKB-UniRule"/>
</dbReference>
<evidence type="ECO:0000256" key="14">
    <source>
        <dbReference type="RuleBase" id="RU000336"/>
    </source>
</evidence>
<evidence type="ECO:0000256" key="7">
    <source>
        <dbReference type="ARBA" id="ARBA00022741"/>
    </source>
</evidence>
<dbReference type="InterPro" id="IPR004364">
    <property type="entry name" value="Aa-tRNA-synt_II"/>
</dbReference>
<dbReference type="GO" id="GO:0004824">
    <property type="term" value="F:lysine-tRNA ligase activity"/>
    <property type="evidence" value="ECO:0007669"/>
    <property type="project" value="UniProtKB-UniRule"/>
</dbReference>
<keyword evidence="15" id="KW-0175">Coiled coil</keyword>
<comment type="subcellular location">
    <subcellularLocation>
        <location evidence="1 13">Cytoplasm</location>
    </subcellularLocation>
</comment>
<sequence>MTEELNENEQIALRRQKLAELREKGSAFPNDFRRNIMAGELHAEYGERDGAEIETRNIRSKVAGRIMTRRIMGKASFCHVQDMSGRIQIYVTRDALGEAAYEEFKKWDIGDILGAEGTLFKTKTGELSVKADSVRLLTKALRPLPEKFHGLTDTETKYRQRYLDLIMNEVTRDTFRTRTRIVQYIRHFLDQRGFLEVETPMMQAIPGGAAARPFTTHHHSLDMQLFLRIAPELYLKRLIVGGFERVYEINRNFRNEGLSTRHNPEFTMLEFYQAYADYRDLMNLTEEMLRGLAEEVLGKTVIVYQGESYDFGQRFQRMTLAESVLAFNPDIKPGDLTSVEALRAHCARLGIPAKPGYGPGKLQTEIFEKTVEANLKAPTFITAYPTEVSPLARRSDDDPTVTDRFEFFVGGREIANGFSELNDAEDQAERFRQQVQDKEAGNEEAMHFDADYIRALEHGMPPTAGEGIGIDRLVMLFTDSPSIRDVLLFPHMRPEG</sequence>
<organism evidence="17 18">
    <name type="scientific">Candidatus Muproteobacteria bacterium RBG_16_62_13</name>
    <dbReference type="NCBI Taxonomy" id="1817756"/>
    <lineage>
        <taxon>Bacteria</taxon>
        <taxon>Pseudomonadati</taxon>
        <taxon>Pseudomonadota</taxon>
        <taxon>Candidatus Muproteobacteria</taxon>
    </lineage>
</organism>
<dbReference type="NCBIfam" id="NF001756">
    <property type="entry name" value="PRK00484.1"/>
    <property type="match status" value="1"/>
</dbReference>
<evidence type="ECO:0000256" key="3">
    <source>
        <dbReference type="ARBA" id="ARBA00011738"/>
    </source>
</evidence>
<keyword evidence="10 13" id="KW-0648">Protein biosynthesis</keyword>
<dbReference type="PROSITE" id="PS50862">
    <property type="entry name" value="AA_TRNA_LIGASE_II"/>
    <property type="match status" value="1"/>
</dbReference>
<feature type="binding site" evidence="13">
    <location>
        <position position="406"/>
    </location>
    <ligand>
        <name>Mg(2+)</name>
        <dbReference type="ChEBI" id="CHEBI:18420"/>
        <label>1</label>
    </ligand>
</feature>
<comment type="subunit">
    <text evidence="3 13">Homodimer.</text>
</comment>
<dbReference type="EC" id="6.1.1.6" evidence="13"/>
<dbReference type="Pfam" id="PF00152">
    <property type="entry name" value="tRNA-synt_2"/>
    <property type="match status" value="1"/>
</dbReference>
<keyword evidence="9 13" id="KW-0460">Magnesium</keyword>
<dbReference type="InterPro" id="IPR006195">
    <property type="entry name" value="aa-tRNA-synth_II"/>
</dbReference>
<keyword evidence="6 13" id="KW-0479">Metal-binding</keyword>
<proteinExistence type="inferred from homology"/>
<dbReference type="PANTHER" id="PTHR42918">
    <property type="entry name" value="LYSYL-TRNA SYNTHETASE"/>
    <property type="match status" value="1"/>
</dbReference>
<dbReference type="NCBIfam" id="TIGR00499">
    <property type="entry name" value="lysS_bact"/>
    <property type="match status" value="1"/>
</dbReference>
<evidence type="ECO:0000313" key="18">
    <source>
        <dbReference type="Proteomes" id="UP000178379"/>
    </source>
</evidence>
<dbReference type="PANTHER" id="PTHR42918:SF15">
    <property type="entry name" value="LYSINE--TRNA LIGASE, CHLOROPLASTIC_MITOCHONDRIAL"/>
    <property type="match status" value="1"/>
</dbReference>
<gene>
    <name evidence="13" type="primary">lysS</name>
    <name evidence="17" type="ORF">A2140_09585</name>
</gene>
<dbReference type="FunFam" id="2.40.50.140:FF:000024">
    <property type="entry name" value="Lysine--tRNA ligase"/>
    <property type="match status" value="1"/>
</dbReference>
<dbReference type="AlphaFoldDB" id="A0A1F6T7F1"/>
<accession>A0A1F6T7F1</accession>
<evidence type="ECO:0000256" key="8">
    <source>
        <dbReference type="ARBA" id="ARBA00022840"/>
    </source>
</evidence>
<feature type="binding site" evidence="13">
    <location>
        <position position="413"/>
    </location>
    <ligand>
        <name>Mg(2+)</name>
        <dbReference type="ChEBI" id="CHEBI:18420"/>
        <label>1</label>
    </ligand>
</feature>
<comment type="similarity">
    <text evidence="2 13">Belongs to the class-II aminoacyl-tRNA synthetase family.</text>
</comment>
<dbReference type="SUPFAM" id="SSF55681">
    <property type="entry name" value="Class II aaRS and biotin synthetases"/>
    <property type="match status" value="1"/>
</dbReference>
<evidence type="ECO:0000256" key="9">
    <source>
        <dbReference type="ARBA" id="ARBA00022842"/>
    </source>
</evidence>
<keyword evidence="4 13" id="KW-0963">Cytoplasm</keyword>
<dbReference type="Gene3D" id="2.40.50.140">
    <property type="entry name" value="Nucleic acid-binding proteins"/>
    <property type="match status" value="1"/>
</dbReference>
<comment type="caution">
    <text evidence="17">The sequence shown here is derived from an EMBL/GenBank/DDBJ whole genome shotgun (WGS) entry which is preliminary data.</text>
</comment>
<feature type="binding site" evidence="13">
    <location>
        <position position="413"/>
    </location>
    <ligand>
        <name>Mg(2+)</name>
        <dbReference type="ChEBI" id="CHEBI:18420"/>
        <label>2</label>
    </ligand>
</feature>
<dbReference type="Proteomes" id="UP000178379">
    <property type="component" value="Unassembled WGS sequence"/>
</dbReference>
<dbReference type="GO" id="GO:0042803">
    <property type="term" value="F:protein homodimerization activity"/>
    <property type="evidence" value="ECO:0007669"/>
    <property type="project" value="UniProtKB-ARBA"/>
</dbReference>
<reference evidence="17 18" key="1">
    <citation type="journal article" date="2016" name="Nat. Commun.">
        <title>Thousands of microbial genomes shed light on interconnected biogeochemical processes in an aquifer system.</title>
        <authorList>
            <person name="Anantharaman K."/>
            <person name="Brown C.T."/>
            <person name="Hug L.A."/>
            <person name="Sharon I."/>
            <person name="Castelle C.J."/>
            <person name="Probst A.J."/>
            <person name="Thomas B.C."/>
            <person name="Singh A."/>
            <person name="Wilkins M.J."/>
            <person name="Karaoz U."/>
            <person name="Brodie E.L."/>
            <person name="Williams K.H."/>
            <person name="Hubbard S.S."/>
            <person name="Banfield J.F."/>
        </authorList>
    </citation>
    <scope>NUCLEOTIDE SEQUENCE [LARGE SCALE GENOMIC DNA]</scope>
</reference>
<evidence type="ECO:0000259" key="16">
    <source>
        <dbReference type="PROSITE" id="PS50862"/>
    </source>
</evidence>
<dbReference type="InterPro" id="IPR045864">
    <property type="entry name" value="aa-tRNA-synth_II/BPL/LPL"/>
</dbReference>
<evidence type="ECO:0000256" key="5">
    <source>
        <dbReference type="ARBA" id="ARBA00022598"/>
    </source>
</evidence>
<comment type="catalytic activity">
    <reaction evidence="12 13 14">
        <text>tRNA(Lys) + L-lysine + ATP = L-lysyl-tRNA(Lys) + AMP + diphosphate</text>
        <dbReference type="Rhea" id="RHEA:20792"/>
        <dbReference type="Rhea" id="RHEA-COMP:9696"/>
        <dbReference type="Rhea" id="RHEA-COMP:9697"/>
        <dbReference type="ChEBI" id="CHEBI:30616"/>
        <dbReference type="ChEBI" id="CHEBI:32551"/>
        <dbReference type="ChEBI" id="CHEBI:33019"/>
        <dbReference type="ChEBI" id="CHEBI:78442"/>
        <dbReference type="ChEBI" id="CHEBI:78529"/>
        <dbReference type="ChEBI" id="CHEBI:456215"/>
        <dbReference type="EC" id="6.1.1.6"/>
    </reaction>
</comment>
<dbReference type="InterPro" id="IPR018149">
    <property type="entry name" value="Lys-tRNA-synth_II_C"/>
</dbReference>
<feature type="coiled-coil region" evidence="15">
    <location>
        <begin position="414"/>
        <end position="441"/>
    </location>
</feature>
<dbReference type="InterPro" id="IPR044136">
    <property type="entry name" value="Lys-tRNA-ligase_II_N"/>
</dbReference>
<evidence type="ECO:0000313" key="17">
    <source>
        <dbReference type="EMBL" id="OGI41048.1"/>
    </source>
</evidence>
<keyword evidence="11 13" id="KW-0030">Aminoacyl-tRNA synthetase</keyword>
<evidence type="ECO:0000256" key="15">
    <source>
        <dbReference type="SAM" id="Coils"/>
    </source>
</evidence>
<protein>
    <recommendedName>
        <fullName evidence="13">Lysine--tRNA ligase</fullName>
        <ecNumber evidence="13">6.1.1.6</ecNumber>
    </recommendedName>
    <alternativeName>
        <fullName evidence="13">Lysyl-tRNA synthetase</fullName>
        <shortName evidence="13">LysRS</shortName>
    </alternativeName>
</protein>
<evidence type="ECO:0000256" key="12">
    <source>
        <dbReference type="ARBA" id="ARBA00048573"/>
    </source>
</evidence>
<keyword evidence="7 13" id="KW-0547">Nucleotide-binding</keyword>
<evidence type="ECO:0000256" key="4">
    <source>
        <dbReference type="ARBA" id="ARBA00022490"/>
    </source>
</evidence>
<dbReference type="Pfam" id="PF01336">
    <property type="entry name" value="tRNA_anti-codon"/>
    <property type="match status" value="1"/>
</dbReference>
<dbReference type="FunFam" id="3.30.930.10:FF:000001">
    <property type="entry name" value="Lysine--tRNA ligase"/>
    <property type="match status" value="1"/>
</dbReference>
<evidence type="ECO:0000256" key="2">
    <source>
        <dbReference type="ARBA" id="ARBA00008226"/>
    </source>
</evidence>
<evidence type="ECO:0000256" key="13">
    <source>
        <dbReference type="HAMAP-Rule" id="MF_00252"/>
    </source>
</evidence>
<dbReference type="SUPFAM" id="SSF50249">
    <property type="entry name" value="Nucleic acid-binding proteins"/>
    <property type="match status" value="1"/>
</dbReference>
<dbReference type="HAMAP" id="MF_00252">
    <property type="entry name" value="Lys_tRNA_synth_class2"/>
    <property type="match status" value="1"/>
</dbReference>
<dbReference type="CDD" id="cd00775">
    <property type="entry name" value="LysRS_core"/>
    <property type="match status" value="1"/>
</dbReference>
<dbReference type="InterPro" id="IPR002313">
    <property type="entry name" value="Lys-tRNA-ligase_II"/>
</dbReference>
<evidence type="ECO:0000256" key="11">
    <source>
        <dbReference type="ARBA" id="ARBA00023146"/>
    </source>
</evidence>
<dbReference type="GO" id="GO:0005829">
    <property type="term" value="C:cytosol"/>
    <property type="evidence" value="ECO:0007669"/>
    <property type="project" value="TreeGrafter"/>
</dbReference>
<dbReference type="CDD" id="cd04322">
    <property type="entry name" value="LysRS_N"/>
    <property type="match status" value="1"/>
</dbReference>
<dbReference type="STRING" id="1817756.A2140_09585"/>
<keyword evidence="8 13" id="KW-0067">ATP-binding</keyword>
<comment type="cofactor">
    <cofactor evidence="13 14">
        <name>Mg(2+)</name>
        <dbReference type="ChEBI" id="CHEBI:18420"/>
    </cofactor>
    <text evidence="13 14">Binds 3 Mg(2+) ions per subunit.</text>
</comment>
<dbReference type="GO" id="GO:0000049">
    <property type="term" value="F:tRNA binding"/>
    <property type="evidence" value="ECO:0007669"/>
    <property type="project" value="TreeGrafter"/>
</dbReference>
<dbReference type="Gene3D" id="3.30.930.10">
    <property type="entry name" value="Bira Bifunctional Protein, Domain 2"/>
    <property type="match status" value="1"/>
</dbReference>
<dbReference type="EMBL" id="MFSQ01000040">
    <property type="protein sequence ID" value="OGI41048.1"/>
    <property type="molecule type" value="Genomic_DNA"/>
</dbReference>
<dbReference type="GO" id="GO:0005524">
    <property type="term" value="F:ATP binding"/>
    <property type="evidence" value="ECO:0007669"/>
    <property type="project" value="UniProtKB-UniRule"/>
</dbReference>
<dbReference type="PRINTS" id="PR00982">
    <property type="entry name" value="TRNASYNTHLYS"/>
</dbReference>
<feature type="domain" description="Aminoacyl-transfer RNA synthetases class-II family profile" evidence="16">
    <location>
        <begin position="175"/>
        <end position="494"/>
    </location>
</feature>
<keyword evidence="5 13" id="KW-0436">Ligase</keyword>
<evidence type="ECO:0000256" key="6">
    <source>
        <dbReference type="ARBA" id="ARBA00022723"/>
    </source>
</evidence>
<dbReference type="GO" id="GO:0000287">
    <property type="term" value="F:magnesium ion binding"/>
    <property type="evidence" value="ECO:0007669"/>
    <property type="project" value="UniProtKB-UniRule"/>
</dbReference>
<evidence type="ECO:0000256" key="10">
    <source>
        <dbReference type="ARBA" id="ARBA00022917"/>
    </source>
</evidence>
<dbReference type="InterPro" id="IPR012340">
    <property type="entry name" value="NA-bd_OB-fold"/>
</dbReference>
<name>A0A1F6T7F1_9PROT</name>